<name>A0A7W1X9Y4_9BACL</name>
<dbReference type="InterPro" id="IPR005370">
    <property type="entry name" value="UPF0180"/>
</dbReference>
<dbReference type="Proteomes" id="UP000530514">
    <property type="component" value="Unassembled WGS sequence"/>
</dbReference>
<evidence type="ECO:0000313" key="2">
    <source>
        <dbReference type="Proteomes" id="UP000530514"/>
    </source>
</evidence>
<organism evidence="1 2">
    <name type="scientific">Thermoactinomyces daqus</name>
    <dbReference type="NCBI Taxonomy" id="1329516"/>
    <lineage>
        <taxon>Bacteria</taxon>
        <taxon>Bacillati</taxon>
        <taxon>Bacillota</taxon>
        <taxon>Bacilli</taxon>
        <taxon>Bacillales</taxon>
        <taxon>Thermoactinomycetaceae</taxon>
        <taxon>Thermoactinomyces</taxon>
    </lineage>
</organism>
<reference evidence="1 2" key="1">
    <citation type="submission" date="2020-07" db="EMBL/GenBank/DDBJ databases">
        <authorList>
            <person name="Feng H."/>
        </authorList>
    </citation>
    <scope>NUCLEOTIDE SEQUENCE [LARGE SCALE GENOMIC DNA]</scope>
    <source>
        <strain evidence="2">s-11</strain>
    </source>
</reference>
<proteinExistence type="predicted"/>
<dbReference type="AlphaFoldDB" id="A0A7W1X9Y4"/>
<dbReference type="OrthoDB" id="1708042at2"/>
<dbReference type="EMBL" id="JACEIP010000009">
    <property type="protein sequence ID" value="MBA4542830.1"/>
    <property type="molecule type" value="Genomic_DNA"/>
</dbReference>
<gene>
    <name evidence="1" type="ORF">H1164_07935</name>
</gene>
<dbReference type="Pfam" id="PF03698">
    <property type="entry name" value="UPF0180"/>
    <property type="match status" value="1"/>
</dbReference>
<accession>A0A7W1X9Y4</accession>
<sequence length="83" mass="9338">MKRVAIESGLTPIREYLSREGFQVEDLNNSTANQNQGQYSAILISGKDRNMMGMEDIVHNCPVINCDGLTPEQVCDRLNRLPQ</sequence>
<comment type="caution">
    <text evidence="1">The sequence shown here is derived from an EMBL/GenBank/DDBJ whole genome shotgun (WGS) entry which is preliminary data.</text>
</comment>
<evidence type="ECO:0000313" key="1">
    <source>
        <dbReference type="EMBL" id="MBA4542830.1"/>
    </source>
</evidence>
<dbReference type="RefSeq" id="WP_033100075.1">
    <property type="nucleotide sequence ID" value="NZ_JACEIP010000009.1"/>
</dbReference>
<protein>
    <submittedName>
        <fullName evidence="1">YkuS family protein</fullName>
    </submittedName>
</protein>
<keyword evidence="2" id="KW-1185">Reference proteome</keyword>